<protein>
    <submittedName>
        <fullName evidence="2">Uncharacterized protein</fullName>
    </submittedName>
</protein>
<sequence>MVERLAVDVPLKLQNVSSQILQPVQIPARPPSPQGSNESKKDSSVVPQNDENVVTNIHGTTASIEMPPLTPTLLQSAPVEVPPLESIFQLDSESVDQDKEQTLVEKPEAANSPKVVVPAILIENPFSI</sequence>
<evidence type="ECO:0000256" key="1">
    <source>
        <dbReference type="SAM" id="MobiDB-lite"/>
    </source>
</evidence>
<feature type="region of interest" description="Disordered" evidence="1">
    <location>
        <begin position="22"/>
        <end position="52"/>
    </location>
</feature>
<evidence type="ECO:0000313" key="3">
    <source>
        <dbReference type="Proteomes" id="UP001386955"/>
    </source>
</evidence>
<comment type="caution">
    <text evidence="2">The sequence shown here is derived from an EMBL/GenBank/DDBJ whole genome shotgun (WGS) entry which is preliminary data.</text>
</comment>
<organism evidence="2 3">
    <name type="scientific">Psophocarpus tetragonolobus</name>
    <name type="common">Winged bean</name>
    <name type="synonym">Dolichos tetragonolobus</name>
    <dbReference type="NCBI Taxonomy" id="3891"/>
    <lineage>
        <taxon>Eukaryota</taxon>
        <taxon>Viridiplantae</taxon>
        <taxon>Streptophyta</taxon>
        <taxon>Embryophyta</taxon>
        <taxon>Tracheophyta</taxon>
        <taxon>Spermatophyta</taxon>
        <taxon>Magnoliopsida</taxon>
        <taxon>eudicotyledons</taxon>
        <taxon>Gunneridae</taxon>
        <taxon>Pentapetalae</taxon>
        <taxon>rosids</taxon>
        <taxon>fabids</taxon>
        <taxon>Fabales</taxon>
        <taxon>Fabaceae</taxon>
        <taxon>Papilionoideae</taxon>
        <taxon>50 kb inversion clade</taxon>
        <taxon>NPAAA clade</taxon>
        <taxon>indigoferoid/millettioid clade</taxon>
        <taxon>Phaseoleae</taxon>
        <taxon>Psophocarpus</taxon>
    </lineage>
</organism>
<evidence type="ECO:0000313" key="2">
    <source>
        <dbReference type="EMBL" id="KAK7399745.1"/>
    </source>
</evidence>
<keyword evidence="3" id="KW-1185">Reference proteome</keyword>
<name>A0AAN9XN72_PSOTE</name>
<accession>A0AAN9XN72</accession>
<reference evidence="2 3" key="1">
    <citation type="submission" date="2024-01" db="EMBL/GenBank/DDBJ databases">
        <title>The genomes of 5 underutilized Papilionoideae crops provide insights into root nodulation and disease resistanc.</title>
        <authorList>
            <person name="Jiang F."/>
        </authorList>
    </citation>
    <scope>NUCLEOTIDE SEQUENCE [LARGE SCALE GENOMIC DNA]</scope>
    <source>
        <strain evidence="2">DUOXIRENSHENG_FW03</strain>
        <tissue evidence="2">Leaves</tissue>
    </source>
</reference>
<dbReference type="AlphaFoldDB" id="A0AAN9XN72"/>
<dbReference type="EMBL" id="JAYMYS010000003">
    <property type="protein sequence ID" value="KAK7399745.1"/>
    <property type="molecule type" value="Genomic_DNA"/>
</dbReference>
<proteinExistence type="predicted"/>
<gene>
    <name evidence="2" type="ORF">VNO78_10934</name>
</gene>
<dbReference type="Proteomes" id="UP001386955">
    <property type="component" value="Unassembled WGS sequence"/>
</dbReference>